<evidence type="ECO:0000256" key="2">
    <source>
        <dbReference type="ARBA" id="ARBA00007965"/>
    </source>
</evidence>
<sequence length="418" mass="47190">MQKNNSGDGCHSALKIENIGTGVENELLMNDKKEESEKQFFSSTSSDMKKPVDKYYIVYLIFLVHGVAVLMPWNMFINANDYFTKFKLKSPDVAESYNFSENSTTSANLITTPRTDTAVDTYRTFFLNFLGVVSQVPNVFINLMNVLSQRKSSKSGNNHLRIVLSLIMITLLFIITIILAMVDSTTWQSEFFWITMVTVVVMNLASGLYQNCVYGLAALLPMRYSNSVLIGTSISGIITALLNLLTQYLSPNPRTAAIFYFLAAIFVLLIAFDTYFLVQLLPFFNYYHDLSSKGTEMVEKSEKSEKVEEKPKPKFVLIPIIMRIAFIPFFMFCNARPDGIRSSNMPLLFNNDYVYIIGSILLSYTSGYFASLSMMYAPRNVEVQHKGLAGMMAAFFLILGIFSGVLCSFPLLYIVKNV</sequence>
<evidence type="ECO:0000256" key="6">
    <source>
        <dbReference type="ARBA" id="ARBA00023136"/>
    </source>
</evidence>
<dbReference type="AlphaFoldDB" id="A0A7I8VT02"/>
<comment type="subcellular location">
    <subcellularLocation>
        <location evidence="1">Membrane</location>
        <topology evidence="1">Multi-pass membrane protein</topology>
    </subcellularLocation>
</comment>
<keyword evidence="3" id="KW-0813">Transport</keyword>
<keyword evidence="5 7" id="KW-1133">Transmembrane helix</keyword>
<evidence type="ECO:0000313" key="9">
    <source>
        <dbReference type="Proteomes" id="UP000549394"/>
    </source>
</evidence>
<evidence type="ECO:0000256" key="5">
    <source>
        <dbReference type="ARBA" id="ARBA00022989"/>
    </source>
</evidence>
<evidence type="ECO:0000256" key="4">
    <source>
        <dbReference type="ARBA" id="ARBA00022692"/>
    </source>
</evidence>
<reference evidence="8 9" key="1">
    <citation type="submission" date="2020-08" db="EMBL/GenBank/DDBJ databases">
        <authorList>
            <person name="Hejnol A."/>
        </authorList>
    </citation>
    <scope>NUCLEOTIDE SEQUENCE [LARGE SCALE GENOMIC DNA]</scope>
</reference>
<organism evidence="8 9">
    <name type="scientific">Dimorphilus gyrociliatus</name>
    <dbReference type="NCBI Taxonomy" id="2664684"/>
    <lineage>
        <taxon>Eukaryota</taxon>
        <taxon>Metazoa</taxon>
        <taxon>Spiralia</taxon>
        <taxon>Lophotrochozoa</taxon>
        <taxon>Annelida</taxon>
        <taxon>Polychaeta</taxon>
        <taxon>Polychaeta incertae sedis</taxon>
        <taxon>Dinophilidae</taxon>
        <taxon>Dimorphilus</taxon>
    </lineage>
</organism>
<dbReference type="InterPro" id="IPR036259">
    <property type="entry name" value="MFS_trans_sf"/>
</dbReference>
<dbReference type="PIRSF" id="PIRSF016379">
    <property type="entry name" value="ENT"/>
    <property type="match status" value="1"/>
</dbReference>
<keyword evidence="4 7" id="KW-0812">Transmembrane</keyword>
<evidence type="ECO:0000256" key="3">
    <source>
        <dbReference type="ARBA" id="ARBA00022448"/>
    </source>
</evidence>
<evidence type="ECO:0000313" key="8">
    <source>
        <dbReference type="EMBL" id="CAD5118853.1"/>
    </source>
</evidence>
<feature type="transmembrane region" description="Helical" evidence="7">
    <location>
        <begin position="257"/>
        <end position="278"/>
    </location>
</feature>
<feature type="transmembrane region" description="Helical" evidence="7">
    <location>
        <begin position="315"/>
        <end position="333"/>
    </location>
</feature>
<comment type="similarity">
    <text evidence="2">Belongs to the SLC29A/ENT transporter (TC 2.A.57) family.</text>
</comment>
<feature type="transmembrane region" description="Helical" evidence="7">
    <location>
        <begin position="388"/>
        <end position="415"/>
    </location>
</feature>
<gene>
    <name evidence="8" type="ORF">DGYR_LOCUS7167</name>
</gene>
<keyword evidence="6 7" id="KW-0472">Membrane</keyword>
<evidence type="ECO:0000256" key="7">
    <source>
        <dbReference type="SAM" id="Phobius"/>
    </source>
</evidence>
<dbReference type="Proteomes" id="UP000549394">
    <property type="component" value="Unassembled WGS sequence"/>
</dbReference>
<dbReference type="OrthoDB" id="1856718at2759"/>
<feature type="transmembrane region" description="Helical" evidence="7">
    <location>
        <begin position="353"/>
        <end position="376"/>
    </location>
</feature>
<keyword evidence="9" id="KW-1185">Reference proteome</keyword>
<dbReference type="EMBL" id="CAJFCJ010000009">
    <property type="protein sequence ID" value="CAD5118853.1"/>
    <property type="molecule type" value="Genomic_DNA"/>
</dbReference>
<dbReference type="Pfam" id="PF01733">
    <property type="entry name" value="Nucleoside_tran"/>
    <property type="match status" value="1"/>
</dbReference>
<comment type="caution">
    <text evidence="8">The sequence shown here is derived from an EMBL/GenBank/DDBJ whole genome shotgun (WGS) entry which is preliminary data.</text>
</comment>
<dbReference type="GO" id="GO:0005337">
    <property type="term" value="F:nucleoside transmembrane transporter activity"/>
    <property type="evidence" value="ECO:0007669"/>
    <property type="project" value="InterPro"/>
</dbReference>
<dbReference type="PANTHER" id="PTHR10332:SF80">
    <property type="entry name" value="EQUILIBRATIVE NUCLEOSIDE TRANSPORTER 2, ISOFORM A"/>
    <property type="match status" value="1"/>
</dbReference>
<feature type="transmembrane region" description="Helical" evidence="7">
    <location>
        <begin position="56"/>
        <end position="77"/>
    </location>
</feature>
<accession>A0A7I8VT02</accession>
<proteinExistence type="inferred from homology"/>
<name>A0A7I8VT02_9ANNE</name>
<evidence type="ECO:0000256" key="1">
    <source>
        <dbReference type="ARBA" id="ARBA00004141"/>
    </source>
</evidence>
<dbReference type="PANTHER" id="PTHR10332">
    <property type="entry name" value="EQUILIBRATIVE NUCLEOSIDE TRANSPORTER"/>
    <property type="match status" value="1"/>
</dbReference>
<feature type="transmembrane region" description="Helical" evidence="7">
    <location>
        <begin position="191"/>
        <end position="216"/>
    </location>
</feature>
<feature type="transmembrane region" description="Helical" evidence="7">
    <location>
        <begin position="228"/>
        <end position="245"/>
    </location>
</feature>
<feature type="transmembrane region" description="Helical" evidence="7">
    <location>
        <begin position="159"/>
        <end position="179"/>
    </location>
</feature>
<dbReference type="InterPro" id="IPR002259">
    <property type="entry name" value="Eqnu_transpt"/>
</dbReference>
<feature type="transmembrane region" description="Helical" evidence="7">
    <location>
        <begin position="125"/>
        <end position="147"/>
    </location>
</feature>
<dbReference type="GO" id="GO:0005886">
    <property type="term" value="C:plasma membrane"/>
    <property type="evidence" value="ECO:0007669"/>
    <property type="project" value="TreeGrafter"/>
</dbReference>
<protein>
    <submittedName>
        <fullName evidence="8">DgyrCDS7531</fullName>
    </submittedName>
</protein>
<dbReference type="Gene3D" id="1.20.1250.20">
    <property type="entry name" value="MFS general substrate transporter like domains"/>
    <property type="match status" value="1"/>
</dbReference>